<name>A0A4R6YEW2_9HYPH</name>
<accession>A0A4R6YEW2</accession>
<keyword evidence="2" id="KW-0378">Hydrolase</keyword>
<evidence type="ECO:0000313" key="2">
    <source>
        <dbReference type="EMBL" id="TDR34656.1"/>
    </source>
</evidence>
<evidence type="ECO:0000259" key="1">
    <source>
        <dbReference type="Pfam" id="PF13472"/>
    </source>
</evidence>
<dbReference type="InterPro" id="IPR036514">
    <property type="entry name" value="SGNH_hydro_sf"/>
</dbReference>
<dbReference type="GO" id="GO:0016788">
    <property type="term" value="F:hydrolase activity, acting on ester bonds"/>
    <property type="evidence" value="ECO:0007669"/>
    <property type="project" value="UniProtKB-ARBA"/>
</dbReference>
<dbReference type="AlphaFoldDB" id="A0A4R6YEW2"/>
<reference evidence="2 3" key="1">
    <citation type="submission" date="2019-03" db="EMBL/GenBank/DDBJ databases">
        <title>Genomic Encyclopedia of Type Strains, Phase IV (KMG-IV): sequencing the most valuable type-strain genomes for metagenomic binning, comparative biology and taxonomic classification.</title>
        <authorList>
            <person name="Goeker M."/>
        </authorList>
    </citation>
    <scope>NUCLEOTIDE SEQUENCE [LARGE SCALE GENOMIC DNA]</scope>
    <source>
        <strain evidence="2 3">DSM 11603</strain>
    </source>
</reference>
<keyword evidence="3" id="KW-1185">Reference proteome</keyword>
<feature type="domain" description="SGNH hydrolase-type esterase" evidence="1">
    <location>
        <begin position="5"/>
        <end position="130"/>
    </location>
</feature>
<dbReference type="SUPFAM" id="SSF52266">
    <property type="entry name" value="SGNH hydrolase"/>
    <property type="match status" value="1"/>
</dbReference>
<dbReference type="InterPro" id="IPR013830">
    <property type="entry name" value="SGNH_hydro"/>
</dbReference>
<sequence>MSISNRGLGSVTVSLLRENLPYIPEDAERAFVMVGVNDISKGRQAEDVLIDYLALLDDLDALKVDIVVQSTLLTNNRKWNAEIDKVNMILSNTCQQGRCTFVDLNSELAADGAIRPGMTYDGVHLNGRGYSTWSRAIRPLMSTDIDQSSNPG</sequence>
<gene>
    <name evidence="2" type="ORF">DES43_11387</name>
</gene>
<dbReference type="Pfam" id="PF13472">
    <property type="entry name" value="Lipase_GDSL_2"/>
    <property type="match status" value="1"/>
</dbReference>
<evidence type="ECO:0000313" key="3">
    <source>
        <dbReference type="Proteomes" id="UP000294958"/>
    </source>
</evidence>
<organism evidence="2 3">
    <name type="scientific">Aquamicrobium defluvii</name>
    <dbReference type="NCBI Taxonomy" id="69279"/>
    <lineage>
        <taxon>Bacteria</taxon>
        <taxon>Pseudomonadati</taxon>
        <taxon>Pseudomonadota</taxon>
        <taxon>Alphaproteobacteria</taxon>
        <taxon>Hyphomicrobiales</taxon>
        <taxon>Phyllobacteriaceae</taxon>
        <taxon>Aquamicrobium</taxon>
    </lineage>
</organism>
<comment type="caution">
    <text evidence="2">The sequence shown here is derived from an EMBL/GenBank/DDBJ whole genome shotgun (WGS) entry which is preliminary data.</text>
</comment>
<dbReference type="EMBL" id="SNZF01000013">
    <property type="protein sequence ID" value="TDR34656.1"/>
    <property type="molecule type" value="Genomic_DNA"/>
</dbReference>
<protein>
    <submittedName>
        <fullName evidence="2">GDSL-like lipase/acylhydrolase family protein</fullName>
    </submittedName>
</protein>
<dbReference type="Proteomes" id="UP000294958">
    <property type="component" value="Unassembled WGS sequence"/>
</dbReference>
<dbReference type="Gene3D" id="3.40.50.1110">
    <property type="entry name" value="SGNH hydrolase"/>
    <property type="match status" value="1"/>
</dbReference>
<proteinExistence type="predicted"/>